<name>A0A6A6CUF0_ZASCE</name>
<dbReference type="RefSeq" id="XP_033671554.1">
    <property type="nucleotide sequence ID" value="XM_033811865.1"/>
</dbReference>
<feature type="compositionally biased region" description="Polar residues" evidence="1">
    <location>
        <begin position="182"/>
        <end position="196"/>
    </location>
</feature>
<dbReference type="EMBL" id="ML993585">
    <property type="protein sequence ID" value="KAF2170665.1"/>
    <property type="molecule type" value="Genomic_DNA"/>
</dbReference>
<protein>
    <submittedName>
        <fullName evidence="2">Uncharacterized protein</fullName>
    </submittedName>
</protein>
<feature type="region of interest" description="Disordered" evidence="1">
    <location>
        <begin position="120"/>
        <end position="224"/>
    </location>
</feature>
<reference evidence="2" key="1">
    <citation type="journal article" date="2020" name="Stud. Mycol.">
        <title>101 Dothideomycetes genomes: a test case for predicting lifestyles and emergence of pathogens.</title>
        <authorList>
            <person name="Haridas S."/>
            <person name="Albert R."/>
            <person name="Binder M."/>
            <person name="Bloem J."/>
            <person name="Labutti K."/>
            <person name="Salamov A."/>
            <person name="Andreopoulos B."/>
            <person name="Baker S."/>
            <person name="Barry K."/>
            <person name="Bills G."/>
            <person name="Bluhm B."/>
            <person name="Cannon C."/>
            <person name="Castanera R."/>
            <person name="Culley D."/>
            <person name="Daum C."/>
            <person name="Ezra D."/>
            <person name="Gonzalez J."/>
            <person name="Henrissat B."/>
            <person name="Kuo A."/>
            <person name="Liang C."/>
            <person name="Lipzen A."/>
            <person name="Lutzoni F."/>
            <person name="Magnuson J."/>
            <person name="Mondo S."/>
            <person name="Nolan M."/>
            <person name="Ohm R."/>
            <person name="Pangilinan J."/>
            <person name="Park H.-J."/>
            <person name="Ramirez L."/>
            <person name="Alfaro M."/>
            <person name="Sun H."/>
            <person name="Tritt A."/>
            <person name="Yoshinaga Y."/>
            <person name="Zwiers L.-H."/>
            <person name="Turgeon B."/>
            <person name="Goodwin S."/>
            <person name="Spatafora J."/>
            <person name="Crous P."/>
            <person name="Grigoriev I."/>
        </authorList>
    </citation>
    <scope>NUCLEOTIDE SEQUENCE</scope>
    <source>
        <strain evidence="2">ATCC 36951</strain>
    </source>
</reference>
<dbReference type="AlphaFoldDB" id="A0A6A6CUF0"/>
<evidence type="ECO:0000313" key="2">
    <source>
        <dbReference type="EMBL" id="KAF2170665.1"/>
    </source>
</evidence>
<proteinExistence type="predicted"/>
<organism evidence="2 3">
    <name type="scientific">Zasmidium cellare ATCC 36951</name>
    <dbReference type="NCBI Taxonomy" id="1080233"/>
    <lineage>
        <taxon>Eukaryota</taxon>
        <taxon>Fungi</taxon>
        <taxon>Dikarya</taxon>
        <taxon>Ascomycota</taxon>
        <taxon>Pezizomycotina</taxon>
        <taxon>Dothideomycetes</taxon>
        <taxon>Dothideomycetidae</taxon>
        <taxon>Mycosphaerellales</taxon>
        <taxon>Mycosphaerellaceae</taxon>
        <taxon>Zasmidium</taxon>
    </lineage>
</organism>
<evidence type="ECO:0000313" key="3">
    <source>
        <dbReference type="Proteomes" id="UP000799537"/>
    </source>
</evidence>
<evidence type="ECO:0000256" key="1">
    <source>
        <dbReference type="SAM" id="MobiDB-lite"/>
    </source>
</evidence>
<accession>A0A6A6CUF0</accession>
<gene>
    <name evidence="2" type="ORF">M409DRAFT_51668</name>
</gene>
<keyword evidence="3" id="KW-1185">Reference proteome</keyword>
<dbReference type="Proteomes" id="UP000799537">
    <property type="component" value="Unassembled WGS sequence"/>
</dbReference>
<sequence>MVVSILVMSIPFLPIIEPCVASIRFRRASMVASPQGAEGVGSKSVSDGTLRMVAIEMVPGVGCPGGDGNPRNGISLRNATGSRWVRNQDVLATDGLVCGILIDGWDALQAIVPQPLAVQDRGDPRRVGRQQASASKIPRHTAPLLTHPSAAEGAARASDSVGQRRSIDYGELSRISNRRRPTQSPASDPRGQSTRKSALPCGDEGRHLVPSASHSSWPSTRIGGAPRDAQLARIVPIVPGLSAEQQAGRAMGWARLSLDALAASRSAATIRVAGSVQWTI</sequence>
<dbReference type="GeneID" id="54565137"/>